<keyword evidence="2" id="KW-0472">Membrane</keyword>
<evidence type="ECO:0000313" key="5">
    <source>
        <dbReference type="Proteomes" id="UP000178735"/>
    </source>
</evidence>
<name>A0A1F7WEY6_9BACT</name>
<dbReference type="InterPro" id="IPR006860">
    <property type="entry name" value="FecR"/>
</dbReference>
<keyword evidence="2" id="KW-0812">Transmembrane</keyword>
<keyword evidence="2" id="KW-1133">Transmembrane helix</keyword>
<feature type="domain" description="FecR protein" evidence="3">
    <location>
        <begin position="189"/>
        <end position="278"/>
    </location>
</feature>
<gene>
    <name evidence="4" type="ORF">A2008_02560</name>
</gene>
<dbReference type="STRING" id="1817813.A2008_02560"/>
<reference evidence="4 5" key="1">
    <citation type="journal article" date="2016" name="Nat. Commun.">
        <title>Thousands of microbial genomes shed light on interconnected biogeochemical processes in an aquifer system.</title>
        <authorList>
            <person name="Anantharaman K."/>
            <person name="Brown C.T."/>
            <person name="Hug L.A."/>
            <person name="Sharon I."/>
            <person name="Castelle C.J."/>
            <person name="Probst A.J."/>
            <person name="Thomas B.C."/>
            <person name="Singh A."/>
            <person name="Wilkins M.J."/>
            <person name="Karaoz U."/>
            <person name="Brodie E.L."/>
            <person name="Williams K.H."/>
            <person name="Hubbard S.S."/>
            <person name="Banfield J.F."/>
        </authorList>
    </citation>
    <scope>NUCLEOTIDE SEQUENCE [LARGE SCALE GENOMIC DNA]</scope>
</reference>
<dbReference type="AlphaFoldDB" id="A0A1F7WEY6"/>
<accession>A0A1F7WEY6</accession>
<organism evidence="4 5">
    <name type="scientific">Candidatus Wallbacteria bacterium GWC2_49_35</name>
    <dbReference type="NCBI Taxonomy" id="1817813"/>
    <lineage>
        <taxon>Bacteria</taxon>
        <taxon>Candidatus Walliibacteriota</taxon>
    </lineage>
</organism>
<feature type="region of interest" description="Disordered" evidence="1">
    <location>
        <begin position="372"/>
        <end position="396"/>
    </location>
</feature>
<protein>
    <recommendedName>
        <fullName evidence="3">FecR protein domain-containing protein</fullName>
    </recommendedName>
</protein>
<feature type="transmembrane region" description="Helical" evidence="2">
    <location>
        <begin position="115"/>
        <end position="134"/>
    </location>
</feature>
<evidence type="ECO:0000256" key="1">
    <source>
        <dbReference type="SAM" id="MobiDB-lite"/>
    </source>
</evidence>
<dbReference type="Pfam" id="PF04773">
    <property type="entry name" value="FecR"/>
    <property type="match status" value="1"/>
</dbReference>
<dbReference type="EMBL" id="MGFH01000237">
    <property type="protein sequence ID" value="OGM01394.1"/>
    <property type="molecule type" value="Genomic_DNA"/>
</dbReference>
<sequence>MKKCDRLEKTLYNGKSLADALTGGGALEAHVKDCPDCAAYLAASQKAEKMLESLSGAEEKINFNIGAEQSEIISKINKIKKAEITFSGARKAAPEAEKEISFFEKLAGALFQPKFAAGVLAVLFIAALLFYSAYIKTAGNKSLTHTTKNGAGEDKLYAAVKTSGKVIVSMNGTKRELTAGETIPGGSIIKTSTDSECVLRSGYAKIRLDSASAAAVDELRVRLLAGGAVMEFDKNSLGGGKKFIVSLKQIDIEITGTIIEAGLNGDTVSVKLVEGKIKISSGSFAPVNAIDLKPGERLEADASSGSLMIFDSKNAVIKRHPELKRPKTSAAGGNTTQTRIKVPANPAPAVVNPKTSDSIEAAIIDTSAAGGVTSGEIKIEDNPDEVNSGVNPFQSN</sequence>
<dbReference type="Proteomes" id="UP000178735">
    <property type="component" value="Unassembled WGS sequence"/>
</dbReference>
<evidence type="ECO:0000313" key="4">
    <source>
        <dbReference type="EMBL" id="OGM01394.1"/>
    </source>
</evidence>
<evidence type="ECO:0000259" key="3">
    <source>
        <dbReference type="Pfam" id="PF04773"/>
    </source>
</evidence>
<dbReference type="Gene3D" id="2.60.120.1440">
    <property type="match status" value="1"/>
</dbReference>
<comment type="caution">
    <text evidence="4">The sequence shown here is derived from an EMBL/GenBank/DDBJ whole genome shotgun (WGS) entry which is preliminary data.</text>
</comment>
<evidence type="ECO:0000256" key="2">
    <source>
        <dbReference type="SAM" id="Phobius"/>
    </source>
</evidence>
<proteinExistence type="predicted"/>